<dbReference type="CTD" id="121401608"/>
<dbReference type="OMA" id="PGGQANK"/>
<dbReference type="PANTHER" id="PTHR47503">
    <property type="entry name" value="PURKINJE CELL PROTEIN 2"/>
    <property type="match status" value="1"/>
</dbReference>
<evidence type="ECO:0000313" key="2">
    <source>
        <dbReference type="Proteomes" id="UP000186698"/>
    </source>
</evidence>
<feature type="compositionally biased region" description="Polar residues" evidence="1">
    <location>
        <begin position="1"/>
        <end position="22"/>
    </location>
</feature>
<dbReference type="GeneID" id="121401608"/>
<sequence>MESVQVSGEDQTTRDSINQAELQQEETSKEQEGFFNLLTHVQGARLDEQRCSIQIAQNKGEQDNKGTSPVTPPPEMNVLMDMLAHSQSRRLDDQRAEFTQLSGFPDTMPNRRASHDNGGLKDADAPGSQTDVPISASDDYFSFINQVHSQHLGKLLKSPGGRANKS</sequence>
<gene>
    <name evidence="3" type="primary">LOC121401608</name>
</gene>
<dbReference type="GO" id="GO:0005085">
    <property type="term" value="F:guanyl-nucleotide exchange factor activity"/>
    <property type="evidence" value="ECO:0007669"/>
    <property type="project" value="InterPro"/>
</dbReference>
<dbReference type="RefSeq" id="XP_041443055.1">
    <property type="nucleotide sequence ID" value="XM_041587121.1"/>
</dbReference>
<accession>A0A1L8H2E5</accession>
<protein>
    <submittedName>
        <fullName evidence="3">G-protein-signaling modulator 1-like isoform X1</fullName>
    </submittedName>
</protein>
<dbReference type="AlphaFoldDB" id="A0A1L8H2E5"/>
<dbReference type="Proteomes" id="UP000186698">
    <property type="component" value="Chromosome 3L"/>
</dbReference>
<feature type="compositionally biased region" description="Basic and acidic residues" evidence="1">
    <location>
        <begin position="113"/>
        <end position="124"/>
    </location>
</feature>
<dbReference type="OrthoDB" id="286233at2759"/>
<feature type="region of interest" description="Disordered" evidence="1">
    <location>
        <begin position="100"/>
        <end position="133"/>
    </location>
</feature>
<evidence type="ECO:0000313" key="3">
    <source>
        <dbReference type="RefSeq" id="XP_041443055.1"/>
    </source>
</evidence>
<dbReference type="Pfam" id="PF02188">
    <property type="entry name" value="GoLoco"/>
    <property type="match status" value="2"/>
</dbReference>
<organism evidence="2 3">
    <name type="scientific">Xenopus laevis</name>
    <name type="common">African clawed frog</name>
    <dbReference type="NCBI Taxonomy" id="8355"/>
    <lineage>
        <taxon>Eukaryota</taxon>
        <taxon>Metazoa</taxon>
        <taxon>Chordata</taxon>
        <taxon>Craniata</taxon>
        <taxon>Vertebrata</taxon>
        <taxon>Euteleostomi</taxon>
        <taxon>Amphibia</taxon>
        <taxon>Batrachia</taxon>
        <taxon>Anura</taxon>
        <taxon>Pipoidea</taxon>
        <taxon>Pipidae</taxon>
        <taxon>Xenopodinae</taxon>
        <taxon>Xenopus</taxon>
        <taxon>Xenopus</taxon>
    </lineage>
</organism>
<keyword evidence="2" id="KW-1185">Reference proteome</keyword>
<dbReference type="PaxDb" id="8355-A0A1L8H2E5"/>
<feature type="region of interest" description="Disordered" evidence="1">
    <location>
        <begin position="1"/>
        <end position="31"/>
    </location>
</feature>
<proteinExistence type="predicted"/>
<dbReference type="SMART" id="SM00390">
    <property type="entry name" value="GoLoco"/>
    <property type="match status" value="2"/>
</dbReference>
<dbReference type="PROSITE" id="PS50877">
    <property type="entry name" value="GOLOCO"/>
    <property type="match status" value="2"/>
</dbReference>
<reference evidence="3" key="1">
    <citation type="submission" date="2025-08" db="UniProtKB">
        <authorList>
            <consortium name="RefSeq"/>
        </authorList>
    </citation>
    <scope>IDENTIFICATION</scope>
    <source>
        <strain evidence="3">J_2021</strain>
        <tissue evidence="3">Erythrocytes</tissue>
    </source>
</reference>
<feature type="compositionally biased region" description="Polar residues" evidence="1">
    <location>
        <begin position="56"/>
        <end position="69"/>
    </location>
</feature>
<name>A0A1L8H2E5_XENLA</name>
<dbReference type="InterPro" id="IPR011990">
    <property type="entry name" value="TPR-like_helical_dom_sf"/>
</dbReference>
<feature type="region of interest" description="Disordered" evidence="1">
    <location>
        <begin position="56"/>
        <end position="75"/>
    </location>
</feature>
<dbReference type="KEGG" id="xla:121401608"/>
<evidence type="ECO:0000256" key="1">
    <source>
        <dbReference type="SAM" id="MobiDB-lite"/>
    </source>
</evidence>
<dbReference type="STRING" id="8355.A0A1L8H2E5"/>
<dbReference type="PANTHER" id="PTHR47503:SF1">
    <property type="entry name" value="PURKINJE CELL PROTEIN 2 HOMOLOG"/>
    <property type="match status" value="1"/>
</dbReference>
<dbReference type="InterPro" id="IPR003109">
    <property type="entry name" value="GoLoco_motif"/>
</dbReference>
<dbReference type="InterPro" id="IPR042168">
    <property type="entry name" value="Pcp2"/>
</dbReference>
<dbReference type="Gene3D" id="1.25.40.10">
    <property type="entry name" value="Tetratricopeptide repeat domain"/>
    <property type="match status" value="1"/>
</dbReference>